<feature type="chain" id="PRO_5015991648" evidence="3">
    <location>
        <begin position="21"/>
        <end position="949"/>
    </location>
</feature>
<sequence length="949" mass="100671">MRRTAFLIAALLAGASPLMAQPAEQANRPAPVASLVDQVRIPYEQFTLPNGLRVLVHTDRKAPIVGVTVYYNVGSKHEPKGRTGFAHLFEHLMFGGSEHVPNFDEPLIAAGSTPTNGSTWFDRTNYVETVPTGALGLALFMEADRMGHLLGAVTQEKLDAQRGVVQNEKRQGDNQPFGLVEYAQLAGTVPPDHPYGHSTIGSMADLDAASLDDVKGWFRQHYGPNNAILVLAGDIDAKTARPLVERYFGDIPAGPPQGPIAVSVPTLAAAAQKAMTDRVATTRIYRFWTAPGIGDADAIPLDIGATVLGGLASSRLDNELVRRDKLAVAVTADVQQFAQMGWFEAYMDVRPGVDPAVAARRFDAVIADLVKTGPSADEVQRTVMRQISARIAGLEEVGSFGGKGAILAEGLLYSGDPAHYKADLARYAATTPDQVKAALAKWLSRPVFALTVTPGDRAAYQDSASVGAAKFAPRFYRGPDGQGGTVPVAASSAADRWALPAVAPVSDFTFPTVSRATLSNGIGIVYAQRTAVPITSITFSFDAGVSADPAKRPGTQALMLALLDEGTRTRDSIAIAEQQERLGANISVGATMDTTRINLYSLSANLAPSLDLLADIVRNPAFAPAEVERLRNQQLAAIASELSNPGALAQRTLPPLLFGKDHPYGRAAGGSGDPAVVRTLTRDELVGFHNAWIRPDKATIFVVSDRPLAEVRSALEARFGNWAGVGAPGVKDLGAAIPAPSPRIILVDRPNSPQSYILGGEVTPLKGGDDLTATLIANNILGDDFLSRLNSDLREAKGWSYGVAGRFSRYAGPVPYLVVAPVQADKTGAAIAALRADIAAFLTDKGVTPVERDRFVENAIREMPSSFETGGAVLAGMQNNVMFKRPDDFYSHVAARYRALAPAQLDAAARAAIDPRAFTWVIVGDAKSVRPQLDSLGLPVEVVAAPSAQ</sequence>
<protein>
    <submittedName>
        <fullName evidence="6">Peptidase M16</fullName>
    </submittedName>
</protein>
<keyword evidence="3" id="KW-0732">Signal</keyword>
<feature type="signal peptide" evidence="3">
    <location>
        <begin position="1"/>
        <end position="20"/>
    </location>
</feature>
<dbReference type="SUPFAM" id="SSF63411">
    <property type="entry name" value="LuxS/MPP-like metallohydrolase"/>
    <property type="match status" value="4"/>
</dbReference>
<keyword evidence="2" id="KW-0378">Hydrolase</keyword>
<gene>
    <name evidence="6" type="ORF">DI623_00480</name>
</gene>
<evidence type="ECO:0000256" key="1">
    <source>
        <dbReference type="ARBA" id="ARBA00007261"/>
    </source>
</evidence>
<feature type="domain" description="Peptidase M16 N-terminal" evidence="4">
    <location>
        <begin position="529"/>
        <end position="641"/>
    </location>
</feature>
<dbReference type="GO" id="GO:0008237">
    <property type="term" value="F:metallopeptidase activity"/>
    <property type="evidence" value="ECO:0007669"/>
    <property type="project" value="UniProtKB-KW"/>
</dbReference>
<name>A0A2W5AG85_9SPHN</name>
<evidence type="ECO:0000256" key="2">
    <source>
        <dbReference type="ARBA" id="ARBA00023049"/>
    </source>
</evidence>
<dbReference type="EMBL" id="QFNN01000001">
    <property type="protein sequence ID" value="PZO92266.1"/>
    <property type="molecule type" value="Genomic_DNA"/>
</dbReference>
<keyword evidence="2" id="KW-0645">Protease</keyword>
<evidence type="ECO:0000313" key="6">
    <source>
        <dbReference type="EMBL" id="PZO92266.1"/>
    </source>
</evidence>
<dbReference type="Pfam" id="PF00675">
    <property type="entry name" value="Peptidase_M16"/>
    <property type="match status" value="2"/>
</dbReference>
<dbReference type="AlphaFoldDB" id="A0A2W5AG85"/>
<evidence type="ECO:0000259" key="5">
    <source>
        <dbReference type="Pfam" id="PF05193"/>
    </source>
</evidence>
<feature type="domain" description="Peptidase M16 C-terminal" evidence="5">
    <location>
        <begin position="680"/>
        <end position="854"/>
    </location>
</feature>
<feature type="domain" description="Peptidase M16 C-terminal" evidence="5">
    <location>
        <begin position="210"/>
        <end position="383"/>
    </location>
</feature>
<dbReference type="InterPro" id="IPR050361">
    <property type="entry name" value="MPP/UQCRC_Complex"/>
</dbReference>
<feature type="domain" description="Peptidase M16 N-terminal" evidence="4">
    <location>
        <begin position="53"/>
        <end position="176"/>
    </location>
</feature>
<comment type="similarity">
    <text evidence="1">Belongs to the peptidase M16 family.</text>
</comment>
<evidence type="ECO:0000256" key="3">
    <source>
        <dbReference type="SAM" id="SignalP"/>
    </source>
</evidence>
<dbReference type="InterPro" id="IPR007863">
    <property type="entry name" value="Peptidase_M16_C"/>
</dbReference>
<dbReference type="Pfam" id="PF05193">
    <property type="entry name" value="Peptidase_M16_C"/>
    <property type="match status" value="2"/>
</dbReference>
<dbReference type="InterPro" id="IPR011249">
    <property type="entry name" value="Metalloenz_LuxS/M16"/>
</dbReference>
<dbReference type="InterPro" id="IPR011765">
    <property type="entry name" value="Pept_M16_N"/>
</dbReference>
<keyword evidence="2" id="KW-0482">Metalloprotease</keyword>
<accession>A0A2W5AG85</accession>
<dbReference type="PANTHER" id="PTHR11851">
    <property type="entry name" value="METALLOPROTEASE"/>
    <property type="match status" value="1"/>
</dbReference>
<proteinExistence type="inferred from homology"/>
<organism evidence="6 7">
    <name type="scientific">Sphingomonas sanxanigenens</name>
    <dbReference type="NCBI Taxonomy" id="397260"/>
    <lineage>
        <taxon>Bacteria</taxon>
        <taxon>Pseudomonadati</taxon>
        <taxon>Pseudomonadota</taxon>
        <taxon>Alphaproteobacteria</taxon>
        <taxon>Sphingomonadales</taxon>
        <taxon>Sphingomonadaceae</taxon>
        <taxon>Sphingomonas</taxon>
    </lineage>
</organism>
<dbReference type="Gene3D" id="3.30.830.10">
    <property type="entry name" value="Metalloenzyme, LuxS/M16 peptidase-like"/>
    <property type="match status" value="4"/>
</dbReference>
<evidence type="ECO:0000259" key="4">
    <source>
        <dbReference type="Pfam" id="PF00675"/>
    </source>
</evidence>
<dbReference type="Proteomes" id="UP000249066">
    <property type="component" value="Unassembled WGS sequence"/>
</dbReference>
<dbReference type="GO" id="GO:0046872">
    <property type="term" value="F:metal ion binding"/>
    <property type="evidence" value="ECO:0007669"/>
    <property type="project" value="InterPro"/>
</dbReference>
<reference evidence="6 7" key="1">
    <citation type="submission" date="2017-08" db="EMBL/GenBank/DDBJ databases">
        <title>Infants hospitalized years apart are colonized by the same room-sourced microbial strains.</title>
        <authorList>
            <person name="Brooks B."/>
            <person name="Olm M.R."/>
            <person name="Firek B.A."/>
            <person name="Baker R."/>
            <person name="Thomas B.C."/>
            <person name="Morowitz M.J."/>
            <person name="Banfield J.F."/>
        </authorList>
    </citation>
    <scope>NUCLEOTIDE SEQUENCE [LARGE SCALE GENOMIC DNA]</scope>
    <source>
        <strain evidence="6">S2_018_000_R2_101</strain>
    </source>
</reference>
<evidence type="ECO:0000313" key="7">
    <source>
        <dbReference type="Proteomes" id="UP000249066"/>
    </source>
</evidence>
<comment type="caution">
    <text evidence="6">The sequence shown here is derived from an EMBL/GenBank/DDBJ whole genome shotgun (WGS) entry which is preliminary data.</text>
</comment>
<dbReference type="PANTHER" id="PTHR11851:SF49">
    <property type="entry name" value="MITOCHONDRIAL-PROCESSING PEPTIDASE SUBUNIT ALPHA"/>
    <property type="match status" value="1"/>
</dbReference>